<evidence type="ECO:0000313" key="2">
    <source>
        <dbReference type="Proteomes" id="UP001142489"/>
    </source>
</evidence>
<comment type="caution">
    <text evidence="1">The sequence shown here is derived from an EMBL/GenBank/DDBJ whole genome shotgun (WGS) entry which is preliminary data.</text>
</comment>
<proteinExistence type="predicted"/>
<protein>
    <submittedName>
        <fullName evidence="1">Uncharacterized protein</fullName>
    </submittedName>
</protein>
<feature type="non-terminal residue" evidence="1">
    <location>
        <position position="1"/>
    </location>
</feature>
<keyword evidence="2" id="KW-1185">Reference proteome</keyword>
<dbReference type="OrthoDB" id="9906912at2759"/>
<evidence type="ECO:0000313" key="1">
    <source>
        <dbReference type="EMBL" id="KAJ7311368.1"/>
    </source>
</evidence>
<organism evidence="1 2">
    <name type="scientific">Phrynocephalus forsythii</name>
    <dbReference type="NCBI Taxonomy" id="171643"/>
    <lineage>
        <taxon>Eukaryota</taxon>
        <taxon>Metazoa</taxon>
        <taxon>Chordata</taxon>
        <taxon>Craniata</taxon>
        <taxon>Vertebrata</taxon>
        <taxon>Euteleostomi</taxon>
        <taxon>Lepidosauria</taxon>
        <taxon>Squamata</taxon>
        <taxon>Bifurcata</taxon>
        <taxon>Unidentata</taxon>
        <taxon>Episquamata</taxon>
        <taxon>Toxicofera</taxon>
        <taxon>Iguania</taxon>
        <taxon>Acrodonta</taxon>
        <taxon>Agamidae</taxon>
        <taxon>Agaminae</taxon>
        <taxon>Phrynocephalus</taxon>
    </lineage>
</organism>
<dbReference type="Proteomes" id="UP001142489">
    <property type="component" value="Unassembled WGS sequence"/>
</dbReference>
<reference evidence="1" key="1">
    <citation type="journal article" date="2023" name="DNA Res.">
        <title>Chromosome-level genome assembly of Phrynocephalus forsythii using third-generation DNA sequencing and Hi-C analysis.</title>
        <authorList>
            <person name="Qi Y."/>
            <person name="Zhao W."/>
            <person name="Zhao Y."/>
            <person name="Niu C."/>
            <person name="Cao S."/>
            <person name="Zhang Y."/>
        </authorList>
    </citation>
    <scope>NUCLEOTIDE SEQUENCE</scope>
    <source>
        <tissue evidence="1">Muscle</tissue>
    </source>
</reference>
<dbReference type="EMBL" id="JAPFRF010000014">
    <property type="protein sequence ID" value="KAJ7311368.1"/>
    <property type="molecule type" value="Genomic_DNA"/>
</dbReference>
<sequence length="53" mass="6168">YPACMIKEQINKARCIPRDNLLQDRSKGPNDRTQLVVTYTPQVRQLTCILHDL</sequence>
<feature type="non-terminal residue" evidence="1">
    <location>
        <position position="53"/>
    </location>
</feature>
<dbReference type="AlphaFoldDB" id="A0A9Q0XDZ8"/>
<accession>A0A9Q0XDZ8</accession>
<name>A0A9Q0XDZ8_9SAUR</name>
<gene>
    <name evidence="1" type="ORF">JRQ81_006986</name>
</gene>